<dbReference type="InterPro" id="IPR005467">
    <property type="entry name" value="His_kinase_dom"/>
</dbReference>
<dbReference type="EMBL" id="JAKOAV010000002">
    <property type="protein sequence ID" value="MDF9407018.1"/>
    <property type="molecule type" value="Genomic_DNA"/>
</dbReference>
<feature type="domain" description="PAS" evidence="11">
    <location>
        <begin position="222"/>
        <end position="290"/>
    </location>
</feature>
<dbReference type="GO" id="GO:0000155">
    <property type="term" value="F:phosphorelay sensor kinase activity"/>
    <property type="evidence" value="ECO:0007669"/>
    <property type="project" value="InterPro"/>
</dbReference>
<dbReference type="Pfam" id="PF02518">
    <property type="entry name" value="HATPase_c"/>
    <property type="match status" value="1"/>
</dbReference>
<protein>
    <recommendedName>
        <fullName evidence="2">histidine kinase</fullName>
        <ecNumber evidence="2">2.7.13.3</ecNumber>
    </recommendedName>
</protein>
<dbReference type="Gene3D" id="1.10.287.130">
    <property type="match status" value="1"/>
</dbReference>
<evidence type="ECO:0000256" key="3">
    <source>
        <dbReference type="ARBA" id="ARBA00022553"/>
    </source>
</evidence>
<dbReference type="NCBIfam" id="TIGR00229">
    <property type="entry name" value="sensory_box"/>
    <property type="match status" value="1"/>
</dbReference>
<dbReference type="InterPro" id="IPR003594">
    <property type="entry name" value="HATPase_dom"/>
</dbReference>
<comment type="catalytic activity">
    <reaction evidence="1">
        <text>ATP + protein L-histidine = ADP + protein N-phospho-L-histidine.</text>
        <dbReference type="EC" id="2.7.13.3"/>
    </reaction>
</comment>
<dbReference type="SUPFAM" id="SSF55874">
    <property type="entry name" value="ATPase domain of HSP90 chaperone/DNA topoisomerase II/histidine kinase"/>
    <property type="match status" value="1"/>
</dbReference>
<keyword evidence="4" id="KW-0808">Transferase</keyword>
<dbReference type="InterPro" id="IPR029016">
    <property type="entry name" value="GAF-like_dom_sf"/>
</dbReference>
<feature type="domain" description="Histidine kinase" evidence="10">
    <location>
        <begin position="358"/>
        <end position="562"/>
    </location>
</feature>
<evidence type="ECO:0000256" key="9">
    <source>
        <dbReference type="SAM" id="Coils"/>
    </source>
</evidence>
<keyword evidence="3" id="KW-0597">Phosphoprotein</keyword>
<dbReference type="Pfam" id="PF13426">
    <property type="entry name" value="PAS_9"/>
    <property type="match status" value="1"/>
</dbReference>
<keyword evidence="8" id="KW-0902">Two-component regulatory system</keyword>
<dbReference type="InterPro" id="IPR003661">
    <property type="entry name" value="HisK_dim/P_dom"/>
</dbReference>
<dbReference type="InterPro" id="IPR003018">
    <property type="entry name" value="GAF"/>
</dbReference>
<dbReference type="SUPFAM" id="SSF55785">
    <property type="entry name" value="PYP-like sensor domain (PAS domain)"/>
    <property type="match status" value="1"/>
</dbReference>
<dbReference type="SUPFAM" id="SSF47384">
    <property type="entry name" value="Homodimeric domain of signal transducing histidine kinase"/>
    <property type="match status" value="1"/>
</dbReference>
<dbReference type="PROSITE" id="PS50112">
    <property type="entry name" value="PAS"/>
    <property type="match status" value="1"/>
</dbReference>
<dbReference type="EC" id="2.7.13.3" evidence="2"/>
<evidence type="ECO:0000256" key="1">
    <source>
        <dbReference type="ARBA" id="ARBA00000085"/>
    </source>
</evidence>
<sequence>MRIKTNDADKTKEQLINELVEMRQKVNAVENLLRRTEEELLKRDKLLKGVADATKRLLAVDNYISAITDALAIIGEAVAVDRVYIFENHLHPETGEKLVSQRFEWSRDSVKPQIDNPYLQNASYDAQGMTRWYVLLSAGKSISGPIKEFPTAERELLEQQEILSLLVVPVIVGDKYWGFIGFDDCHSERKWSKNEESILTAVAASFGEALERRRAEEALRLSEERFYKAFNFSPNLMAVSTFDGRFIDVNDSFLRATGYRREEVLGYTIFELNTLAKPEEGDKLIRMLNEQGRINNMETHFRAKTGEVRVGLYSGEIISIEGRKCILGIINDITELKKIEKEMARLDRLHLVGEMAACIGHEIRNPITAVRGFLQLLKKNKEDAKNKEYFGIMIEELDRTNTIITEFLSLAKNKAVDLKAQNLNSIIKSLSPLLAADAMNSNKSVEVELGEIPDLLLDEKEIRQLILNLARNGLEAMSSGGNLYVRTYVDNNNNEVVLSLRDQGKGIEPDILEKIGTPFFTTKDNGTGLGLAVCYGIAARHKAAIKVETYSTGTTFYVRFKL</sequence>
<dbReference type="SMART" id="SM00388">
    <property type="entry name" value="HisKA"/>
    <property type="match status" value="1"/>
</dbReference>
<dbReference type="InterPro" id="IPR004358">
    <property type="entry name" value="Sig_transdc_His_kin-like_C"/>
</dbReference>
<evidence type="ECO:0000256" key="2">
    <source>
        <dbReference type="ARBA" id="ARBA00012438"/>
    </source>
</evidence>
<feature type="coiled-coil region" evidence="9">
    <location>
        <begin position="5"/>
        <end position="39"/>
    </location>
</feature>
<name>A0A9X4JV76_9FIRM</name>
<keyword evidence="5" id="KW-0547">Nucleotide-binding</keyword>
<dbReference type="Proteomes" id="UP001154312">
    <property type="component" value="Unassembled WGS sequence"/>
</dbReference>
<dbReference type="PRINTS" id="PR00344">
    <property type="entry name" value="BCTRLSENSOR"/>
</dbReference>
<dbReference type="SMART" id="SM00091">
    <property type="entry name" value="PAS"/>
    <property type="match status" value="1"/>
</dbReference>
<proteinExistence type="predicted"/>
<dbReference type="SUPFAM" id="SSF55781">
    <property type="entry name" value="GAF domain-like"/>
    <property type="match status" value="1"/>
</dbReference>
<dbReference type="RefSeq" id="WP_277442180.1">
    <property type="nucleotide sequence ID" value="NZ_JAKOAV010000002.1"/>
</dbReference>
<dbReference type="CDD" id="cd00082">
    <property type="entry name" value="HisKA"/>
    <property type="match status" value="1"/>
</dbReference>
<keyword evidence="9" id="KW-0175">Coiled coil</keyword>
<dbReference type="AlphaFoldDB" id="A0A9X4JV76"/>
<gene>
    <name evidence="12" type="ORF">L7E55_01355</name>
</gene>
<reference evidence="12" key="1">
    <citation type="submission" date="2022-02" db="EMBL/GenBank/DDBJ databases">
        <authorList>
            <person name="Leng L."/>
        </authorList>
    </citation>
    <scope>NUCLEOTIDE SEQUENCE</scope>
    <source>
        <strain evidence="12">JI</strain>
    </source>
</reference>
<keyword evidence="6" id="KW-0418">Kinase</keyword>
<dbReference type="Pfam" id="PF01590">
    <property type="entry name" value="GAF"/>
    <property type="match status" value="1"/>
</dbReference>
<dbReference type="CDD" id="cd00130">
    <property type="entry name" value="PAS"/>
    <property type="match status" value="1"/>
</dbReference>
<dbReference type="InterPro" id="IPR035965">
    <property type="entry name" value="PAS-like_dom_sf"/>
</dbReference>
<dbReference type="Gene3D" id="3.30.450.20">
    <property type="entry name" value="PAS domain"/>
    <property type="match status" value="1"/>
</dbReference>
<comment type="caution">
    <text evidence="12">The sequence shown here is derived from an EMBL/GenBank/DDBJ whole genome shotgun (WGS) entry which is preliminary data.</text>
</comment>
<evidence type="ECO:0000259" key="11">
    <source>
        <dbReference type="PROSITE" id="PS50112"/>
    </source>
</evidence>
<dbReference type="PANTHER" id="PTHR43065:SF46">
    <property type="entry name" value="C4-DICARBOXYLATE TRANSPORT SENSOR PROTEIN DCTB"/>
    <property type="match status" value="1"/>
</dbReference>
<accession>A0A9X4JV76</accession>
<dbReference type="InterPro" id="IPR036890">
    <property type="entry name" value="HATPase_C_sf"/>
</dbReference>
<dbReference type="Pfam" id="PF00512">
    <property type="entry name" value="HisKA"/>
    <property type="match status" value="1"/>
</dbReference>
<evidence type="ECO:0000256" key="7">
    <source>
        <dbReference type="ARBA" id="ARBA00022840"/>
    </source>
</evidence>
<keyword evidence="13" id="KW-1185">Reference proteome</keyword>
<evidence type="ECO:0000313" key="12">
    <source>
        <dbReference type="EMBL" id="MDF9407018.1"/>
    </source>
</evidence>
<evidence type="ECO:0000313" key="13">
    <source>
        <dbReference type="Proteomes" id="UP001154312"/>
    </source>
</evidence>
<dbReference type="Gene3D" id="3.30.450.40">
    <property type="match status" value="1"/>
</dbReference>
<dbReference type="PANTHER" id="PTHR43065">
    <property type="entry name" value="SENSOR HISTIDINE KINASE"/>
    <property type="match status" value="1"/>
</dbReference>
<dbReference type="PROSITE" id="PS50109">
    <property type="entry name" value="HIS_KIN"/>
    <property type="match status" value="1"/>
</dbReference>
<evidence type="ECO:0000256" key="8">
    <source>
        <dbReference type="ARBA" id="ARBA00023012"/>
    </source>
</evidence>
<dbReference type="Gene3D" id="3.30.565.10">
    <property type="entry name" value="Histidine kinase-like ATPase, C-terminal domain"/>
    <property type="match status" value="1"/>
</dbReference>
<keyword evidence="7" id="KW-0067">ATP-binding</keyword>
<evidence type="ECO:0000256" key="4">
    <source>
        <dbReference type="ARBA" id="ARBA00022679"/>
    </source>
</evidence>
<evidence type="ECO:0000259" key="10">
    <source>
        <dbReference type="PROSITE" id="PS50109"/>
    </source>
</evidence>
<evidence type="ECO:0000256" key="5">
    <source>
        <dbReference type="ARBA" id="ARBA00022741"/>
    </source>
</evidence>
<organism evidence="12 13">
    <name type="scientific">Pelotomaculum isophthalicicum JI</name>
    <dbReference type="NCBI Taxonomy" id="947010"/>
    <lineage>
        <taxon>Bacteria</taxon>
        <taxon>Bacillati</taxon>
        <taxon>Bacillota</taxon>
        <taxon>Clostridia</taxon>
        <taxon>Eubacteriales</taxon>
        <taxon>Desulfotomaculaceae</taxon>
        <taxon>Pelotomaculum</taxon>
    </lineage>
</organism>
<dbReference type="InterPro" id="IPR036097">
    <property type="entry name" value="HisK_dim/P_sf"/>
</dbReference>
<evidence type="ECO:0000256" key="6">
    <source>
        <dbReference type="ARBA" id="ARBA00022777"/>
    </source>
</evidence>
<dbReference type="SMART" id="SM00387">
    <property type="entry name" value="HATPase_c"/>
    <property type="match status" value="1"/>
</dbReference>
<dbReference type="GO" id="GO:0005524">
    <property type="term" value="F:ATP binding"/>
    <property type="evidence" value="ECO:0007669"/>
    <property type="project" value="UniProtKB-KW"/>
</dbReference>
<dbReference type="InterPro" id="IPR000014">
    <property type="entry name" value="PAS"/>
</dbReference>
<dbReference type="SMART" id="SM00065">
    <property type="entry name" value="GAF"/>
    <property type="match status" value="1"/>
</dbReference>